<dbReference type="PROSITE" id="PS00411">
    <property type="entry name" value="KINESIN_MOTOR_1"/>
    <property type="match status" value="1"/>
</dbReference>
<dbReference type="GO" id="GO:0007018">
    <property type="term" value="P:microtubule-based movement"/>
    <property type="evidence" value="ECO:0007669"/>
    <property type="project" value="InterPro"/>
</dbReference>
<protein>
    <recommendedName>
        <fullName evidence="7">Kinesin-like protein</fullName>
    </recommendedName>
</protein>
<dbReference type="GO" id="GO:0008017">
    <property type="term" value="F:microtubule binding"/>
    <property type="evidence" value="ECO:0007669"/>
    <property type="project" value="InterPro"/>
</dbReference>
<feature type="binding site" evidence="6">
    <location>
        <begin position="405"/>
        <end position="412"/>
    </location>
    <ligand>
        <name>ATP</name>
        <dbReference type="ChEBI" id="CHEBI:30616"/>
    </ligand>
</feature>
<organism evidence="10 11">
    <name type="scientific">Scheffersomyces spartinae</name>
    <dbReference type="NCBI Taxonomy" id="45513"/>
    <lineage>
        <taxon>Eukaryota</taxon>
        <taxon>Fungi</taxon>
        <taxon>Dikarya</taxon>
        <taxon>Ascomycota</taxon>
        <taxon>Saccharomycotina</taxon>
        <taxon>Pichiomycetes</taxon>
        <taxon>Debaryomycetaceae</taxon>
        <taxon>Scheffersomyces</taxon>
    </lineage>
</organism>
<evidence type="ECO:0000256" key="6">
    <source>
        <dbReference type="PROSITE-ProRule" id="PRU00283"/>
    </source>
</evidence>
<evidence type="ECO:0000256" key="4">
    <source>
        <dbReference type="ARBA" id="ARBA00022840"/>
    </source>
</evidence>
<dbReference type="InterPro" id="IPR027640">
    <property type="entry name" value="Kinesin-like_fam"/>
</dbReference>
<evidence type="ECO:0000256" key="3">
    <source>
        <dbReference type="ARBA" id="ARBA00022741"/>
    </source>
</evidence>
<dbReference type="InterPro" id="IPR027417">
    <property type="entry name" value="P-loop_NTPase"/>
</dbReference>
<evidence type="ECO:0000313" key="10">
    <source>
        <dbReference type="EMBL" id="KAG7192877.1"/>
    </source>
</evidence>
<feature type="coiled-coil region" evidence="8">
    <location>
        <begin position="32"/>
        <end position="167"/>
    </location>
</feature>
<dbReference type="SUPFAM" id="SSF52540">
    <property type="entry name" value="P-loop containing nucleoside triphosphate hydrolases"/>
    <property type="match status" value="1"/>
</dbReference>
<evidence type="ECO:0000259" key="9">
    <source>
        <dbReference type="PROSITE" id="PS50067"/>
    </source>
</evidence>
<evidence type="ECO:0000256" key="2">
    <source>
        <dbReference type="ARBA" id="ARBA00022701"/>
    </source>
</evidence>
<keyword evidence="2 7" id="KW-0493">Microtubule</keyword>
<feature type="domain" description="Kinesin motor" evidence="9">
    <location>
        <begin position="312"/>
        <end position="654"/>
    </location>
</feature>
<reference evidence="10" key="1">
    <citation type="submission" date="2021-03" db="EMBL/GenBank/DDBJ databases">
        <authorList>
            <person name="Palmer J.M."/>
        </authorList>
    </citation>
    <scope>NUCLEOTIDE SEQUENCE</scope>
    <source>
        <strain evidence="10">ARV_011</strain>
    </source>
</reference>
<sequence>MEYYITSPSKRRKRSSRRFSVVMAEQPVNNIYDSIRTEMEEQNRKLYQQQQEERELQTQINKLEFRNRLRHDELDKLQGEIRHWEGQIKVLEDKKSASIDEVKGYHQKELEQLRSTYDQENEQLMIETAQKIETTLDAIQKKEEEEKENLLVECNNLMDQLDKFDKETNQKMIKYKESTHKKIIGFKGEIDRRINDMQVQLDQLDQLFNDKQREKNQWVEQESKVETESKILKLKLTTLTNKLHAKTTYCSQLEHRVTLASERNNEFRTTIPNISMVDDLKAKTNQLYHRDIEMADNIRKQKHNQLQDLKGTIRVYCRIKPSSMSLQKQTQFEQKLMENGKQQLSILKKDNDDSYTHQRNNTNKHNFSFDKIFQPTESNDTIFEEISQLIQTAMDGYNVCIFAYGQTGSGKTYTMSLKNNGMIPLSILKIFDDVNQAKLGGWEYEITGEFVQIYNETIHDLIGPSNTNVNVKCEIKHDEINGTTMITNINKVKLTSKNEALKYLAEADKRRATASTKLNENSSRSHSIYIFRITGKRNDTNQTILGTLNLIDLAGSERLASSQATGSRLRETQAINKSLSSLGDVIYNLSLQQKGNSMVHSQHIPYRNSKLTYLLKNSLGGTSKTLMFANVSSELKDYNETLNSLRFASKVNATKLAQ</sequence>
<comment type="similarity">
    <text evidence="1">Belongs to the TRAFAC class myosin-kinesin ATPase superfamily. Kinesin family. KIN-14 subfamily.</text>
</comment>
<dbReference type="EMBL" id="JAHMUF010000015">
    <property type="protein sequence ID" value="KAG7192877.1"/>
    <property type="molecule type" value="Genomic_DNA"/>
</dbReference>
<accession>A0A9P7V7Z1</accession>
<dbReference type="Gene3D" id="3.40.850.10">
    <property type="entry name" value="Kinesin motor domain"/>
    <property type="match status" value="1"/>
</dbReference>
<comment type="caution">
    <text evidence="10">The sequence shown here is derived from an EMBL/GenBank/DDBJ whole genome shotgun (WGS) entry which is preliminary data.</text>
</comment>
<gene>
    <name evidence="10" type="primary">KAR3</name>
    <name evidence="10" type="ORF">KQ657_001334</name>
</gene>
<dbReference type="GO" id="GO:0005524">
    <property type="term" value="F:ATP binding"/>
    <property type="evidence" value="ECO:0007669"/>
    <property type="project" value="UniProtKB-UniRule"/>
</dbReference>
<evidence type="ECO:0000313" key="11">
    <source>
        <dbReference type="Proteomes" id="UP000790833"/>
    </source>
</evidence>
<name>A0A9P7V7Z1_9ASCO</name>
<dbReference type="OrthoDB" id="3176171at2759"/>
<dbReference type="PANTHER" id="PTHR47972">
    <property type="entry name" value="KINESIN-LIKE PROTEIN KLP-3"/>
    <property type="match status" value="1"/>
</dbReference>
<keyword evidence="5 6" id="KW-0505">Motor protein</keyword>
<dbReference type="PANTHER" id="PTHR47972:SF45">
    <property type="entry name" value="PROTEIN CLARET SEGREGATIONAL"/>
    <property type="match status" value="1"/>
</dbReference>
<keyword evidence="11" id="KW-1185">Reference proteome</keyword>
<keyword evidence="4 6" id="KW-0067">ATP-binding</keyword>
<dbReference type="RefSeq" id="XP_043048427.1">
    <property type="nucleotide sequence ID" value="XM_043192132.1"/>
</dbReference>
<dbReference type="AlphaFoldDB" id="A0A9P7V7Z1"/>
<dbReference type="Pfam" id="PF00225">
    <property type="entry name" value="Kinesin"/>
    <property type="match status" value="1"/>
</dbReference>
<dbReference type="GO" id="GO:0003777">
    <property type="term" value="F:microtubule motor activity"/>
    <property type="evidence" value="ECO:0007669"/>
    <property type="project" value="InterPro"/>
</dbReference>
<dbReference type="InterPro" id="IPR001752">
    <property type="entry name" value="Kinesin_motor_dom"/>
</dbReference>
<proteinExistence type="inferred from homology"/>
<evidence type="ECO:0000256" key="8">
    <source>
        <dbReference type="SAM" id="Coils"/>
    </source>
</evidence>
<evidence type="ECO:0000256" key="5">
    <source>
        <dbReference type="ARBA" id="ARBA00023175"/>
    </source>
</evidence>
<dbReference type="PRINTS" id="PR00380">
    <property type="entry name" value="KINESINHEAVY"/>
</dbReference>
<dbReference type="SMART" id="SM00129">
    <property type="entry name" value="KISc"/>
    <property type="match status" value="1"/>
</dbReference>
<dbReference type="InterPro" id="IPR019821">
    <property type="entry name" value="Kinesin_motor_CS"/>
</dbReference>
<keyword evidence="3 6" id="KW-0547">Nucleotide-binding</keyword>
<evidence type="ECO:0000256" key="7">
    <source>
        <dbReference type="RuleBase" id="RU000394"/>
    </source>
</evidence>
<dbReference type="Proteomes" id="UP000790833">
    <property type="component" value="Unassembled WGS sequence"/>
</dbReference>
<dbReference type="GeneID" id="66114708"/>
<dbReference type="GO" id="GO:0005874">
    <property type="term" value="C:microtubule"/>
    <property type="evidence" value="ECO:0007669"/>
    <property type="project" value="UniProtKB-KW"/>
</dbReference>
<dbReference type="PROSITE" id="PS50067">
    <property type="entry name" value="KINESIN_MOTOR_2"/>
    <property type="match status" value="1"/>
</dbReference>
<feature type="coiled-coil region" evidence="8">
    <location>
        <begin position="194"/>
        <end position="221"/>
    </location>
</feature>
<dbReference type="InterPro" id="IPR036961">
    <property type="entry name" value="Kinesin_motor_dom_sf"/>
</dbReference>
<keyword evidence="8" id="KW-0175">Coiled coil</keyword>
<evidence type="ECO:0000256" key="1">
    <source>
        <dbReference type="ARBA" id="ARBA00010899"/>
    </source>
</evidence>